<reference evidence="2" key="1">
    <citation type="submission" date="2021-12" db="EMBL/GenBank/DDBJ databases">
        <title>Novel species in genus Dyadobacter.</title>
        <authorList>
            <person name="Ma C."/>
        </authorList>
    </citation>
    <scope>NUCLEOTIDE SEQUENCE</scope>
    <source>
        <strain evidence="2">LJ419</strain>
    </source>
</reference>
<evidence type="ECO:0000313" key="2">
    <source>
        <dbReference type="EMBL" id="MCF0060136.1"/>
    </source>
</evidence>
<dbReference type="PANTHER" id="PTHR39196:SF1">
    <property type="entry name" value="PRIMOSOME, DNAD SUBUNIT"/>
    <property type="match status" value="1"/>
</dbReference>
<dbReference type="Pfam" id="PF14297">
    <property type="entry name" value="Lin1244_N"/>
    <property type="match status" value="1"/>
</dbReference>
<dbReference type="InterPro" id="IPR025400">
    <property type="entry name" value="Lin1244/Lin1753-like_N"/>
</dbReference>
<dbReference type="RefSeq" id="WP_234652684.1">
    <property type="nucleotide sequence ID" value="NZ_CP094997.1"/>
</dbReference>
<dbReference type="Proteomes" id="UP001139000">
    <property type="component" value="Unassembled WGS sequence"/>
</dbReference>
<gene>
    <name evidence="2" type="ORF">LXM26_01420</name>
</gene>
<organism evidence="2 3">
    <name type="scientific">Dyadobacter chenwenxiniae</name>
    <dbReference type="NCBI Taxonomy" id="2906456"/>
    <lineage>
        <taxon>Bacteria</taxon>
        <taxon>Pseudomonadati</taxon>
        <taxon>Bacteroidota</taxon>
        <taxon>Cytophagia</taxon>
        <taxon>Cytophagales</taxon>
        <taxon>Spirosomataceae</taxon>
        <taxon>Dyadobacter</taxon>
    </lineage>
</organism>
<dbReference type="AlphaFoldDB" id="A0A9X1PGF9"/>
<comment type="caution">
    <text evidence="2">The sequence shown here is derived from an EMBL/GenBank/DDBJ whole genome shotgun (WGS) entry which is preliminary data.</text>
</comment>
<keyword evidence="3" id="KW-1185">Reference proteome</keyword>
<protein>
    <submittedName>
        <fullName evidence="2">DUF4373 domain-containing protein</fullName>
    </submittedName>
</protein>
<dbReference type="PANTHER" id="PTHR39196">
    <property type="entry name" value="PRIMOSOME, DNAD SUBUNIT"/>
    <property type="match status" value="1"/>
</dbReference>
<accession>A0A9X1PGF9</accession>
<proteinExistence type="predicted"/>
<dbReference type="EMBL" id="JAJTTC010000001">
    <property type="protein sequence ID" value="MCF0060136.1"/>
    <property type="molecule type" value="Genomic_DNA"/>
</dbReference>
<name>A0A9X1PGF9_9BACT</name>
<evidence type="ECO:0000313" key="3">
    <source>
        <dbReference type="Proteomes" id="UP001139000"/>
    </source>
</evidence>
<sequence>MARPIKEGLDYFPLDVDFFDDEKIEAISGEFGVIGELVAIKLLCAIYKNGYYIRWDTLMKMKIAKQLPGFDRVELDNLVDRLIEFAFFNEELYREHKILTSNGIQLRFKLASSRRKGKSELIYAVTNGSSTLVNVNNNSQSATRILDTSSNESTIDDSIEGEVNEEDSEAERVNVDNNPQLSVVNDDISTQSKVKESKVKESRLKKTKETTNISAFNPMDIDLPFRNEEFKDSWKDFCSMRQQKAEKNKKSGELTELATKRILNRLKKVAAPVAVEMLNRSIIKQHEDVYDLPEWELAKFSRTADPQNHASNELPEDVMLERERRKSQYENIIFSMPYLTGQRVDFPEIISVYHAQNGFYDELKVAEKFNPAKMDLPYDTHDFAEAWIKWIAHLSQSGRVFTQIAYSEQLELLGKEKSAAVAIAMISKAVSGGRNDLRPLYDDEKAKLFPVTRRYLNGLFPADSQGQMPDELPLPFQSEAFKIKWDKWNSHLLEKGKLPSNSTLEAQLDLLSKKSERVALKMIEKSIVAGHTSLFEFRKEEEEIIDPRLKLQQPKYRQKYSEYSDLPEEAWTEACQRGDYLTGLGQISPYTFPEELSYYHASQGNIRDLKPEYQDVRPYVSKNTFV</sequence>
<evidence type="ECO:0000259" key="1">
    <source>
        <dbReference type="Pfam" id="PF14297"/>
    </source>
</evidence>
<feature type="domain" description="Lin1244/Lin1753-like N-terminal" evidence="1">
    <location>
        <begin position="11"/>
        <end position="104"/>
    </location>
</feature>